<dbReference type="RefSeq" id="WP_213499548.1">
    <property type="nucleotide sequence ID" value="NZ_CP074694.1"/>
</dbReference>
<dbReference type="PRINTS" id="PR00081">
    <property type="entry name" value="GDHRDH"/>
</dbReference>
<evidence type="ECO:0000313" key="4">
    <source>
        <dbReference type="Proteomes" id="UP000676194"/>
    </source>
</evidence>
<evidence type="ECO:0000256" key="1">
    <source>
        <dbReference type="ARBA" id="ARBA00006484"/>
    </source>
</evidence>
<name>A0A8E6BAM5_9BACT</name>
<dbReference type="EMBL" id="CP074694">
    <property type="protein sequence ID" value="QVL34499.1"/>
    <property type="molecule type" value="Genomic_DNA"/>
</dbReference>
<dbReference type="InterPro" id="IPR002347">
    <property type="entry name" value="SDR_fam"/>
</dbReference>
<gene>
    <name evidence="3" type="ORF">KIH39_11495</name>
</gene>
<keyword evidence="4" id="KW-1185">Reference proteome</keyword>
<evidence type="ECO:0000256" key="2">
    <source>
        <dbReference type="ARBA" id="ARBA00023002"/>
    </source>
</evidence>
<dbReference type="Proteomes" id="UP000676194">
    <property type="component" value="Chromosome"/>
</dbReference>
<keyword evidence="2" id="KW-0560">Oxidoreductase</keyword>
<dbReference type="AlphaFoldDB" id="A0A8E6BAM5"/>
<evidence type="ECO:0000313" key="3">
    <source>
        <dbReference type="EMBL" id="QVL34499.1"/>
    </source>
</evidence>
<proteinExistence type="inferred from homology"/>
<accession>A0A8E6BAM5</accession>
<sequence length="266" mass="28910">MSQPSLKHAGKIAFITGASSGIGRAAALALAREGADVALNYWTMAKEAEDTAAEIWSLGRKALLFQVDISHQQNVEKMTADIVSQLGGIDIFISSAVYSDREPFTTANMEGFRKTIDISMWGSFYALRAVSNVMLKQGRGGSMVIVSSPHSHIPFPNCMAYNMAKSAQDAMARSAAIELLPHKIRVNILHPGWTDTPGERKFFSDEAIKKAGSQTPMGRLATPEEMAHGIMFLVDPYSGYMTGSTLTMDGGLALPWWSKRGKDGEF</sequence>
<dbReference type="PANTHER" id="PTHR43639">
    <property type="entry name" value="OXIDOREDUCTASE, SHORT-CHAIN DEHYDROGENASE/REDUCTASE FAMILY (AFU_ORTHOLOGUE AFUA_5G02870)"/>
    <property type="match status" value="1"/>
</dbReference>
<dbReference type="CDD" id="cd05233">
    <property type="entry name" value="SDR_c"/>
    <property type="match status" value="1"/>
</dbReference>
<dbReference type="Pfam" id="PF13561">
    <property type="entry name" value="adh_short_C2"/>
    <property type="match status" value="1"/>
</dbReference>
<comment type="similarity">
    <text evidence="1">Belongs to the short-chain dehydrogenases/reductases (SDR) family.</text>
</comment>
<protein>
    <submittedName>
        <fullName evidence="3">SDR family oxidoreductase</fullName>
    </submittedName>
</protein>
<dbReference type="FunFam" id="3.40.50.720:FF:000084">
    <property type="entry name" value="Short-chain dehydrogenase reductase"/>
    <property type="match status" value="1"/>
</dbReference>
<dbReference type="PANTHER" id="PTHR43639:SF1">
    <property type="entry name" value="SHORT-CHAIN DEHYDROGENASE_REDUCTASE FAMILY PROTEIN"/>
    <property type="match status" value="1"/>
</dbReference>
<dbReference type="InterPro" id="IPR036291">
    <property type="entry name" value="NAD(P)-bd_dom_sf"/>
</dbReference>
<reference evidence="3" key="1">
    <citation type="submission" date="2021-05" db="EMBL/GenBank/DDBJ databases">
        <title>Complete genome sequence of the cellulolytic planctomycete Telmatocola sphagniphila SP2T and characterization of the first cellulase from planctomycetes.</title>
        <authorList>
            <person name="Rakitin A.L."/>
            <person name="Beletsky A.V."/>
            <person name="Naumoff D.G."/>
            <person name="Kulichevskaya I.S."/>
            <person name="Mardanov A.V."/>
            <person name="Ravin N.V."/>
            <person name="Dedysh S.N."/>
        </authorList>
    </citation>
    <scope>NUCLEOTIDE SEQUENCE</scope>
    <source>
        <strain evidence="3">SP2T</strain>
    </source>
</reference>
<dbReference type="GO" id="GO:0016491">
    <property type="term" value="F:oxidoreductase activity"/>
    <property type="evidence" value="ECO:0007669"/>
    <property type="project" value="UniProtKB-KW"/>
</dbReference>
<organism evidence="3 4">
    <name type="scientific">Telmatocola sphagniphila</name>
    <dbReference type="NCBI Taxonomy" id="1123043"/>
    <lineage>
        <taxon>Bacteria</taxon>
        <taxon>Pseudomonadati</taxon>
        <taxon>Planctomycetota</taxon>
        <taxon>Planctomycetia</taxon>
        <taxon>Gemmatales</taxon>
        <taxon>Gemmataceae</taxon>
    </lineage>
</organism>
<dbReference type="Gene3D" id="3.40.50.720">
    <property type="entry name" value="NAD(P)-binding Rossmann-like Domain"/>
    <property type="match status" value="1"/>
</dbReference>
<dbReference type="SUPFAM" id="SSF51735">
    <property type="entry name" value="NAD(P)-binding Rossmann-fold domains"/>
    <property type="match status" value="1"/>
</dbReference>
<dbReference type="KEGG" id="tsph:KIH39_11495"/>